<evidence type="ECO:0000313" key="1">
    <source>
        <dbReference type="EMBL" id="GAA4012915.1"/>
    </source>
</evidence>
<sequence length="145" mass="15996">MIACSAVMIGARSFAAIGRWARNDPWDALARPRRDGLRCADRAERGDHPADANAACSAVTGAGLAVTQLRVPDKTNEITCFDALLAPYGLTGDTVTADDRHCRREHARFLVERKKGHHAFTVKRDQKNLHLPLAALPWPKCRRTT</sequence>
<evidence type="ECO:0000313" key="2">
    <source>
        <dbReference type="Proteomes" id="UP001500456"/>
    </source>
</evidence>
<comment type="caution">
    <text evidence="1">The sequence shown here is derived from an EMBL/GenBank/DDBJ whole genome shotgun (WGS) entry which is preliminary data.</text>
</comment>
<reference evidence="2" key="1">
    <citation type="journal article" date="2019" name="Int. J. Syst. Evol. Microbiol.">
        <title>The Global Catalogue of Microorganisms (GCM) 10K type strain sequencing project: providing services to taxonomists for standard genome sequencing and annotation.</title>
        <authorList>
            <consortium name="The Broad Institute Genomics Platform"/>
            <consortium name="The Broad Institute Genome Sequencing Center for Infectious Disease"/>
            <person name="Wu L."/>
            <person name="Ma J."/>
        </authorList>
    </citation>
    <scope>NUCLEOTIDE SEQUENCE [LARGE SCALE GENOMIC DNA]</scope>
    <source>
        <strain evidence="2">JCM 16924</strain>
    </source>
</reference>
<dbReference type="Proteomes" id="UP001500456">
    <property type="component" value="Unassembled WGS sequence"/>
</dbReference>
<organism evidence="1 2">
    <name type="scientific">Streptomyces plumbiresistens</name>
    <dbReference type="NCBI Taxonomy" id="511811"/>
    <lineage>
        <taxon>Bacteria</taxon>
        <taxon>Bacillati</taxon>
        <taxon>Actinomycetota</taxon>
        <taxon>Actinomycetes</taxon>
        <taxon>Kitasatosporales</taxon>
        <taxon>Streptomycetaceae</taxon>
        <taxon>Streptomyces</taxon>
    </lineage>
</organism>
<accession>A0ABP7SKW1</accession>
<proteinExistence type="predicted"/>
<evidence type="ECO:0008006" key="3">
    <source>
        <dbReference type="Google" id="ProtNLM"/>
    </source>
</evidence>
<gene>
    <name evidence="1" type="ORF">GCM10022232_63840</name>
</gene>
<protein>
    <recommendedName>
        <fullName evidence="3">Transposase IS4-like domain-containing protein</fullName>
    </recommendedName>
</protein>
<keyword evidence="2" id="KW-1185">Reference proteome</keyword>
<name>A0ABP7SKW1_9ACTN</name>
<dbReference type="EMBL" id="BAAAZX010000021">
    <property type="protein sequence ID" value="GAA4012915.1"/>
    <property type="molecule type" value="Genomic_DNA"/>
</dbReference>